<comment type="caution">
    <text evidence="1">The sequence shown here is derived from an EMBL/GenBank/DDBJ whole genome shotgun (WGS) entry which is preliminary data.</text>
</comment>
<dbReference type="Proteomes" id="UP000663874">
    <property type="component" value="Unassembled WGS sequence"/>
</dbReference>
<evidence type="ECO:0000313" key="2">
    <source>
        <dbReference type="Proteomes" id="UP000663874"/>
    </source>
</evidence>
<accession>A0A820LDM5</accession>
<feature type="non-terminal residue" evidence="1">
    <location>
        <position position="1"/>
    </location>
</feature>
<protein>
    <submittedName>
        <fullName evidence="1">Uncharacterized protein</fullName>
    </submittedName>
</protein>
<sequence length="36" mass="3928">QSEARLRVVELLLNGGTETHVAPFDSQADELNITGF</sequence>
<organism evidence="1 2">
    <name type="scientific">Rotaria sordida</name>
    <dbReference type="NCBI Taxonomy" id="392033"/>
    <lineage>
        <taxon>Eukaryota</taxon>
        <taxon>Metazoa</taxon>
        <taxon>Spiralia</taxon>
        <taxon>Gnathifera</taxon>
        <taxon>Rotifera</taxon>
        <taxon>Eurotatoria</taxon>
        <taxon>Bdelloidea</taxon>
        <taxon>Philodinida</taxon>
        <taxon>Philodinidae</taxon>
        <taxon>Rotaria</taxon>
    </lineage>
</organism>
<proteinExistence type="predicted"/>
<dbReference type="AlphaFoldDB" id="A0A820LDM5"/>
<gene>
    <name evidence="1" type="ORF">FNK824_LOCUS42445</name>
</gene>
<reference evidence="1" key="1">
    <citation type="submission" date="2021-02" db="EMBL/GenBank/DDBJ databases">
        <authorList>
            <person name="Nowell W R."/>
        </authorList>
    </citation>
    <scope>NUCLEOTIDE SEQUENCE</scope>
</reference>
<evidence type="ECO:0000313" key="1">
    <source>
        <dbReference type="EMBL" id="CAF4354138.1"/>
    </source>
</evidence>
<dbReference type="EMBL" id="CAJOBE010049982">
    <property type="protein sequence ID" value="CAF4354138.1"/>
    <property type="molecule type" value="Genomic_DNA"/>
</dbReference>
<name>A0A820LDM5_9BILA</name>